<accession>A0ABT3QH01</accession>
<dbReference type="Gene3D" id="3.40.30.10">
    <property type="entry name" value="Glutaredoxin"/>
    <property type="match status" value="1"/>
</dbReference>
<organism evidence="3 4">
    <name type="scientific">Acetobacter thailandicus</name>
    <dbReference type="NCBI Taxonomy" id="1502842"/>
    <lineage>
        <taxon>Bacteria</taxon>
        <taxon>Pseudomonadati</taxon>
        <taxon>Pseudomonadota</taxon>
        <taxon>Alphaproteobacteria</taxon>
        <taxon>Acetobacterales</taxon>
        <taxon>Acetobacteraceae</taxon>
        <taxon>Acetobacter</taxon>
    </lineage>
</organism>
<dbReference type="RefSeq" id="WP_173560278.1">
    <property type="nucleotide sequence ID" value="NZ_JAPIUZ010000006.1"/>
</dbReference>
<dbReference type="NCBIfam" id="TIGR01617">
    <property type="entry name" value="arsC_related"/>
    <property type="match status" value="1"/>
</dbReference>
<dbReference type="EMBL" id="JAPIUZ010000006">
    <property type="protein sequence ID" value="MCX2564551.1"/>
    <property type="molecule type" value="Genomic_DNA"/>
</dbReference>
<sequence>MTMVKIYGIKNCDTMRKARKWLDTHNVVYDFHDYKTQGIDAETLSRWADLISYEKLLNKNGTTFRKLPEAEKTDLTEVRAVILMQTYPSLIKRPVIEYKEKIETGFNPEKYAMIFS</sequence>
<evidence type="ECO:0000313" key="4">
    <source>
        <dbReference type="Proteomes" id="UP001301152"/>
    </source>
</evidence>
<dbReference type="CDD" id="cd03035">
    <property type="entry name" value="ArsC_Yffb"/>
    <property type="match status" value="1"/>
</dbReference>
<dbReference type="InterPro" id="IPR006660">
    <property type="entry name" value="Arsenate_reductase-like"/>
</dbReference>
<keyword evidence="4" id="KW-1185">Reference proteome</keyword>
<comment type="caution">
    <text evidence="3">The sequence shown here is derived from an EMBL/GenBank/DDBJ whole genome shotgun (WGS) entry which is preliminary data.</text>
</comment>
<evidence type="ECO:0000313" key="3">
    <source>
        <dbReference type="EMBL" id="MCX2564551.1"/>
    </source>
</evidence>
<name>A0ABT3QH01_9PROT</name>
<dbReference type="SUPFAM" id="SSF52833">
    <property type="entry name" value="Thioredoxin-like"/>
    <property type="match status" value="1"/>
</dbReference>
<comment type="similarity">
    <text evidence="1 2">Belongs to the ArsC family.</text>
</comment>
<dbReference type="InterPro" id="IPR006504">
    <property type="entry name" value="Tscrpt_reg_Spx/MgsR"/>
</dbReference>
<dbReference type="PROSITE" id="PS51353">
    <property type="entry name" value="ARSC"/>
    <property type="match status" value="1"/>
</dbReference>
<dbReference type="Pfam" id="PF03960">
    <property type="entry name" value="ArsC"/>
    <property type="match status" value="1"/>
</dbReference>
<evidence type="ECO:0000256" key="2">
    <source>
        <dbReference type="PROSITE-ProRule" id="PRU01282"/>
    </source>
</evidence>
<proteinExistence type="inferred from homology"/>
<protein>
    <submittedName>
        <fullName evidence="3">Arsenate reductase</fullName>
    </submittedName>
</protein>
<dbReference type="PANTHER" id="PTHR30041:SF8">
    <property type="entry name" value="PROTEIN YFFB"/>
    <property type="match status" value="1"/>
</dbReference>
<evidence type="ECO:0000256" key="1">
    <source>
        <dbReference type="ARBA" id="ARBA00007198"/>
    </source>
</evidence>
<dbReference type="InterPro" id="IPR036249">
    <property type="entry name" value="Thioredoxin-like_sf"/>
</dbReference>
<gene>
    <name evidence="3" type="ORF">OQ497_11360</name>
</gene>
<dbReference type="Proteomes" id="UP001301152">
    <property type="component" value="Unassembled WGS sequence"/>
</dbReference>
<dbReference type="PANTHER" id="PTHR30041">
    <property type="entry name" value="ARSENATE REDUCTASE"/>
    <property type="match status" value="1"/>
</dbReference>
<reference evidence="3 4" key="1">
    <citation type="submission" date="2022-11" db="EMBL/GenBank/DDBJ databases">
        <title>Genome sequencing of Acetobacter type strain.</title>
        <authorList>
            <person name="Heo J."/>
            <person name="Lee D."/>
            <person name="Han B.-H."/>
            <person name="Hong S.-B."/>
            <person name="Kwon S.-W."/>
        </authorList>
    </citation>
    <scope>NUCLEOTIDE SEQUENCE [LARGE SCALE GENOMIC DNA]</scope>
    <source>
        <strain evidence="3 4">KACC 21253</strain>
    </source>
</reference>